<dbReference type="PANTHER" id="PTHR30466:SF1">
    <property type="entry name" value="FMN REDUCTASE (NADH) RUTF"/>
    <property type="match status" value="1"/>
</dbReference>
<dbReference type="AlphaFoldDB" id="A0A8I0TX03"/>
<dbReference type="Pfam" id="PF01613">
    <property type="entry name" value="Flavin_Reduct"/>
    <property type="match status" value="1"/>
</dbReference>
<name>A0A8I0TX03_9ACTN</name>
<dbReference type="GO" id="GO:0042602">
    <property type="term" value="F:riboflavin reductase (NADPH) activity"/>
    <property type="evidence" value="ECO:0007669"/>
    <property type="project" value="TreeGrafter"/>
</dbReference>
<evidence type="ECO:0000256" key="2">
    <source>
        <dbReference type="SAM" id="MobiDB-lite"/>
    </source>
</evidence>
<dbReference type="RefSeq" id="WP_097249187.1">
    <property type="nucleotide sequence ID" value="NZ_JADBGF010000001.1"/>
</dbReference>
<comment type="caution">
    <text evidence="4">The sequence shown here is derived from an EMBL/GenBank/DDBJ whole genome shotgun (WGS) entry which is preliminary data.</text>
</comment>
<proteinExistence type="predicted"/>
<gene>
    <name evidence="4" type="ORF">H4687_007022</name>
</gene>
<evidence type="ECO:0000259" key="3">
    <source>
        <dbReference type="SMART" id="SM00903"/>
    </source>
</evidence>
<protein>
    <submittedName>
        <fullName evidence="4">Flavin reductase (DIM6/NTAB) family NADH-FMN oxidoreductase RutF</fullName>
    </submittedName>
</protein>
<evidence type="ECO:0000256" key="1">
    <source>
        <dbReference type="ARBA" id="ARBA00023002"/>
    </source>
</evidence>
<dbReference type="GeneID" id="86831537"/>
<keyword evidence="1" id="KW-0560">Oxidoreductase</keyword>
<dbReference type="SUPFAM" id="SSF50475">
    <property type="entry name" value="FMN-binding split barrel"/>
    <property type="match status" value="1"/>
</dbReference>
<dbReference type="EMBL" id="JADBGF010000001">
    <property type="protein sequence ID" value="MBE1600893.1"/>
    <property type="molecule type" value="Genomic_DNA"/>
</dbReference>
<dbReference type="InterPro" id="IPR002563">
    <property type="entry name" value="Flavin_Rdtase-like_dom"/>
</dbReference>
<dbReference type="PANTHER" id="PTHR30466">
    <property type="entry name" value="FLAVIN REDUCTASE"/>
    <property type="match status" value="1"/>
</dbReference>
<evidence type="ECO:0000313" key="4">
    <source>
        <dbReference type="EMBL" id="MBE1600893.1"/>
    </source>
</evidence>
<dbReference type="Proteomes" id="UP000629287">
    <property type="component" value="Unassembled WGS sequence"/>
</dbReference>
<evidence type="ECO:0000313" key="5">
    <source>
        <dbReference type="Proteomes" id="UP000629287"/>
    </source>
</evidence>
<feature type="region of interest" description="Disordered" evidence="2">
    <location>
        <begin position="1"/>
        <end position="20"/>
    </location>
</feature>
<dbReference type="SMART" id="SM00903">
    <property type="entry name" value="Flavin_Reduct"/>
    <property type="match status" value="1"/>
</dbReference>
<dbReference type="OrthoDB" id="9792858at2"/>
<dbReference type="InterPro" id="IPR012349">
    <property type="entry name" value="Split_barrel_FMN-bd"/>
</dbReference>
<feature type="domain" description="Flavin reductase like" evidence="3">
    <location>
        <begin position="22"/>
        <end position="169"/>
    </location>
</feature>
<reference evidence="4 5" key="1">
    <citation type="submission" date="2020-10" db="EMBL/GenBank/DDBJ databases">
        <title>Sequencing the genomes of 1000 actinobacteria strains.</title>
        <authorList>
            <person name="Klenk H.-P."/>
        </authorList>
    </citation>
    <scope>NUCLEOTIDE SEQUENCE [LARGE SCALE GENOMIC DNA]</scope>
    <source>
        <strain evidence="4 5">DSM 41803</strain>
    </source>
</reference>
<organism evidence="4 5">
    <name type="scientific">Streptomyces stelliscabiei</name>
    <dbReference type="NCBI Taxonomy" id="146820"/>
    <lineage>
        <taxon>Bacteria</taxon>
        <taxon>Bacillati</taxon>
        <taxon>Actinomycetota</taxon>
        <taxon>Actinomycetes</taxon>
        <taxon>Kitasatosporales</taxon>
        <taxon>Streptomycetaceae</taxon>
        <taxon>Streptomyces</taxon>
    </lineage>
</organism>
<dbReference type="GO" id="GO:0010181">
    <property type="term" value="F:FMN binding"/>
    <property type="evidence" value="ECO:0007669"/>
    <property type="project" value="InterPro"/>
</dbReference>
<dbReference type="InterPro" id="IPR050268">
    <property type="entry name" value="NADH-dep_flavin_reductase"/>
</dbReference>
<accession>A0A8I0TX03</accession>
<dbReference type="Gene3D" id="2.30.110.10">
    <property type="entry name" value="Electron Transport, Fmn-binding Protein, Chain A"/>
    <property type="match status" value="1"/>
</dbReference>
<keyword evidence="5" id="KW-1185">Reference proteome</keyword>
<sequence length="193" mass="20354">MQKPMPGQASRTTDEPDIRPLMASFPSGVSIITALDAEGNPQGMTCSSLASVALSPPTIVACLRTDSRTHRAVRETGRFAINLLHERGRATSDLFGSGAPDRFARAEWRLPLGAGGPHLIDAAHAIADCAVTGTLEVGDHTAVLGEVLDVTFLDLSPEPLLYGLRRYATWSAVTAVPETVGATAQPEADHGCR</sequence>